<dbReference type="RefSeq" id="WP_386046870.1">
    <property type="nucleotide sequence ID" value="NZ_JBHUIO010000006.1"/>
</dbReference>
<dbReference type="NCBIfam" id="TIGR00418">
    <property type="entry name" value="thrS"/>
    <property type="match status" value="1"/>
</dbReference>
<dbReference type="HAMAP" id="MF_00184">
    <property type="entry name" value="Thr_tRNA_synth"/>
    <property type="match status" value="1"/>
</dbReference>
<dbReference type="InterPro" id="IPR012675">
    <property type="entry name" value="Beta-grasp_dom_sf"/>
</dbReference>
<evidence type="ECO:0000256" key="10">
    <source>
        <dbReference type="ARBA" id="ARBA00022917"/>
    </source>
</evidence>
<dbReference type="PANTHER" id="PTHR11451">
    <property type="entry name" value="THREONINE-TRNA LIGASE"/>
    <property type="match status" value="1"/>
</dbReference>
<keyword evidence="7 13" id="KW-0862">Zinc</keyword>
<evidence type="ECO:0000313" key="16">
    <source>
        <dbReference type="EMBL" id="MFD2170670.1"/>
    </source>
</evidence>
<keyword evidence="6 13" id="KW-0547">Nucleotide-binding</keyword>
<dbReference type="InterPro" id="IPR045864">
    <property type="entry name" value="aa-tRNA-synth_II/BPL/LPL"/>
</dbReference>
<dbReference type="CDD" id="cd00771">
    <property type="entry name" value="ThrRS_core"/>
    <property type="match status" value="1"/>
</dbReference>
<dbReference type="CDD" id="cd01667">
    <property type="entry name" value="TGS_ThrRS"/>
    <property type="match status" value="1"/>
</dbReference>
<dbReference type="Pfam" id="PF00587">
    <property type="entry name" value="tRNA-synt_2b"/>
    <property type="match status" value="1"/>
</dbReference>
<keyword evidence="8 13" id="KW-0067">ATP-binding</keyword>
<dbReference type="GO" id="GO:0004829">
    <property type="term" value="F:threonine-tRNA ligase activity"/>
    <property type="evidence" value="ECO:0007669"/>
    <property type="project" value="UniProtKB-EC"/>
</dbReference>
<evidence type="ECO:0000259" key="14">
    <source>
        <dbReference type="PROSITE" id="PS50862"/>
    </source>
</evidence>
<gene>
    <name evidence="13 16" type="primary">thrS</name>
    <name evidence="16" type="ORF">ACFSOY_11715</name>
</gene>
<dbReference type="InterPro" id="IPR033728">
    <property type="entry name" value="ThrRS_core"/>
</dbReference>
<feature type="domain" description="Aminoacyl-transfer RNA synthetases class-II family profile" evidence="14">
    <location>
        <begin position="288"/>
        <end position="534"/>
    </location>
</feature>
<dbReference type="Pfam" id="PF02824">
    <property type="entry name" value="TGS"/>
    <property type="match status" value="1"/>
</dbReference>
<keyword evidence="2 13" id="KW-0963">Cytoplasm</keyword>
<dbReference type="Gene3D" id="3.10.20.30">
    <property type="match status" value="1"/>
</dbReference>
<name>A0ABW4ZYM8_9BACL</name>
<dbReference type="PROSITE" id="PS51880">
    <property type="entry name" value="TGS"/>
    <property type="match status" value="1"/>
</dbReference>
<dbReference type="Gene3D" id="3.30.54.20">
    <property type="match status" value="1"/>
</dbReference>
<evidence type="ECO:0000256" key="11">
    <source>
        <dbReference type="ARBA" id="ARBA00023146"/>
    </source>
</evidence>
<evidence type="ECO:0000259" key="15">
    <source>
        <dbReference type="PROSITE" id="PS51880"/>
    </source>
</evidence>
<organism evidence="16 17">
    <name type="scientific">Tumebacillus lipolyticus</name>
    <dbReference type="NCBI Taxonomy" id="1280370"/>
    <lineage>
        <taxon>Bacteria</taxon>
        <taxon>Bacillati</taxon>
        <taxon>Bacillota</taxon>
        <taxon>Bacilli</taxon>
        <taxon>Bacillales</taxon>
        <taxon>Alicyclobacillaceae</taxon>
        <taxon>Tumebacillus</taxon>
    </lineage>
</organism>
<dbReference type="InterPro" id="IPR002320">
    <property type="entry name" value="Thr-tRNA-ligase_IIa"/>
</dbReference>
<protein>
    <recommendedName>
        <fullName evidence="13">Threonine--tRNA ligase</fullName>
        <ecNumber evidence="13">6.1.1.3</ecNumber>
    </recommendedName>
    <alternativeName>
        <fullName evidence="13">Threonyl-tRNA synthetase</fullName>
        <shortName evidence="13">ThrRS</shortName>
    </alternativeName>
</protein>
<evidence type="ECO:0000256" key="8">
    <source>
        <dbReference type="ARBA" id="ARBA00022840"/>
    </source>
</evidence>
<keyword evidence="17" id="KW-1185">Reference proteome</keyword>
<dbReference type="EMBL" id="JBHUIO010000006">
    <property type="protein sequence ID" value="MFD2170670.1"/>
    <property type="molecule type" value="Genomic_DNA"/>
</dbReference>
<evidence type="ECO:0000256" key="6">
    <source>
        <dbReference type="ARBA" id="ARBA00022741"/>
    </source>
</evidence>
<keyword evidence="4 13" id="KW-0436">Ligase</keyword>
<evidence type="ECO:0000256" key="4">
    <source>
        <dbReference type="ARBA" id="ARBA00022598"/>
    </source>
</evidence>
<dbReference type="PROSITE" id="PS50862">
    <property type="entry name" value="AA_TRNA_LIGASE_II"/>
    <property type="match status" value="1"/>
</dbReference>
<comment type="caution">
    <text evidence="16">The sequence shown here is derived from an EMBL/GenBank/DDBJ whole genome shotgun (WGS) entry which is preliminary data.</text>
</comment>
<keyword evidence="5 13" id="KW-0479">Metal-binding</keyword>
<evidence type="ECO:0000256" key="9">
    <source>
        <dbReference type="ARBA" id="ARBA00022884"/>
    </source>
</evidence>
<reference evidence="17" key="1">
    <citation type="journal article" date="2019" name="Int. J. Syst. Evol. Microbiol.">
        <title>The Global Catalogue of Microorganisms (GCM) 10K type strain sequencing project: providing services to taxonomists for standard genome sequencing and annotation.</title>
        <authorList>
            <consortium name="The Broad Institute Genomics Platform"/>
            <consortium name="The Broad Institute Genome Sequencing Center for Infectious Disease"/>
            <person name="Wu L."/>
            <person name="Ma J."/>
        </authorList>
    </citation>
    <scope>NUCLEOTIDE SEQUENCE [LARGE SCALE GENOMIC DNA]</scope>
    <source>
        <strain evidence="17">CGMCC 1.13574</strain>
    </source>
</reference>
<dbReference type="Gene3D" id="3.30.980.10">
    <property type="entry name" value="Threonyl-trna Synthetase, Chain A, domain 2"/>
    <property type="match status" value="1"/>
</dbReference>
<sequence length="647" mass="73666">MSINITLPDGSVRSYEGGQVTPAEVAASIGKGLAKAALAAKVDGRLVDLSHPIKQDAEIAIVTWDSTEGHEVFWHTSTHIMAQAVKRLFPDAQLTVGPTIDEGYFYDIDTPRTLTPEDVEKVEAEMKKIIEADFPIVRKELSREDAIAYFEGIGEHYKVEIIKDLPEDEVISAYTQGEFTDLCYGPHLPSTGKVKALKITNIAGAYWRGDQNNKQLQRLYGVSYPSQKELEQYNFRIEEAKKRDHRRLGKELGLFSLRDESPAIPFWLPKGRVLWNTLRDWSYKTQLRLGYQEINTPQVLKVDLFHQSGHYDFYKDNMYFMNQDGTEYGLKPMNCPAHCLVFSEGVHSYRDLPVRYSEYERLHRWEMSGAVHGLMRVRGLCQDDAHLFCTEEQIEKEIMGVLRLLDQTYSTLGLTYKVKLSTRPEEYMGELELWNKAEATLEKTLNDIGANWVLNPGDGAFYGPKLDFDVTDSLGRTWQCATLQLDFQLPIRFNLNYVDRDGGQKTPIIIHRAIFGSIERFIGILIEHFAGAFPTWLAPEQVRILPIADRHIEYAEQLKEKLLDHEIRATVDADHEKIGYKIRNGQLQKVPYMLIIGDREAETGSVAVRSREAGDLGTKSAEEFIADILAEINEKRLSKSHLSATEA</sequence>
<dbReference type="InterPro" id="IPR047246">
    <property type="entry name" value="ThrRS_anticodon"/>
</dbReference>
<dbReference type="InterPro" id="IPR018163">
    <property type="entry name" value="Thr/Ala-tRNA-synth_IIc_edit"/>
</dbReference>
<dbReference type="PANTHER" id="PTHR11451:SF44">
    <property type="entry name" value="THREONINE--TRNA LIGASE, CHLOROPLASTIC_MITOCHONDRIAL 2"/>
    <property type="match status" value="1"/>
</dbReference>
<comment type="subcellular location">
    <subcellularLocation>
        <location evidence="13">Cytoplasm</location>
    </subcellularLocation>
</comment>
<dbReference type="Gene3D" id="3.30.930.10">
    <property type="entry name" value="Bira Bifunctional Protein, Domain 2"/>
    <property type="match status" value="1"/>
</dbReference>
<dbReference type="InterPro" id="IPR006195">
    <property type="entry name" value="aa-tRNA-synth_II"/>
</dbReference>
<dbReference type="EC" id="6.1.1.3" evidence="13"/>
<accession>A0ABW4ZYM8</accession>
<evidence type="ECO:0000313" key="17">
    <source>
        <dbReference type="Proteomes" id="UP001597343"/>
    </source>
</evidence>
<dbReference type="CDD" id="cd00860">
    <property type="entry name" value="ThrRS_anticodon"/>
    <property type="match status" value="1"/>
</dbReference>
<dbReference type="Pfam" id="PF07973">
    <property type="entry name" value="tRNA_SAD"/>
    <property type="match status" value="1"/>
</dbReference>
<dbReference type="InterPro" id="IPR012676">
    <property type="entry name" value="TGS-like"/>
</dbReference>
<comment type="catalytic activity">
    <reaction evidence="12 13">
        <text>tRNA(Thr) + L-threonine + ATP = L-threonyl-tRNA(Thr) + AMP + diphosphate + H(+)</text>
        <dbReference type="Rhea" id="RHEA:24624"/>
        <dbReference type="Rhea" id="RHEA-COMP:9670"/>
        <dbReference type="Rhea" id="RHEA-COMP:9704"/>
        <dbReference type="ChEBI" id="CHEBI:15378"/>
        <dbReference type="ChEBI" id="CHEBI:30616"/>
        <dbReference type="ChEBI" id="CHEBI:33019"/>
        <dbReference type="ChEBI" id="CHEBI:57926"/>
        <dbReference type="ChEBI" id="CHEBI:78442"/>
        <dbReference type="ChEBI" id="CHEBI:78534"/>
        <dbReference type="ChEBI" id="CHEBI:456215"/>
        <dbReference type="EC" id="6.1.1.3"/>
    </reaction>
</comment>
<comment type="cofactor">
    <cofactor evidence="13">
        <name>Zn(2+)</name>
        <dbReference type="ChEBI" id="CHEBI:29105"/>
    </cofactor>
    <text evidence="13">Binds 1 zinc ion per subunit.</text>
</comment>
<evidence type="ECO:0000256" key="2">
    <source>
        <dbReference type="ARBA" id="ARBA00022490"/>
    </source>
</evidence>
<dbReference type="Pfam" id="PF03129">
    <property type="entry name" value="HGTP_anticodon"/>
    <property type="match status" value="1"/>
</dbReference>
<dbReference type="SUPFAM" id="SSF55186">
    <property type="entry name" value="ThrRS/AlaRS common domain"/>
    <property type="match status" value="1"/>
</dbReference>
<proteinExistence type="inferred from homology"/>
<evidence type="ECO:0000256" key="12">
    <source>
        <dbReference type="ARBA" id="ARBA00049515"/>
    </source>
</evidence>
<dbReference type="InterPro" id="IPR002314">
    <property type="entry name" value="aa-tRNA-synt_IIb"/>
</dbReference>
<feature type="binding site" evidence="13">
    <location>
        <position position="335"/>
    </location>
    <ligand>
        <name>Zn(2+)</name>
        <dbReference type="ChEBI" id="CHEBI:29105"/>
        <note>catalytic</note>
    </ligand>
</feature>
<dbReference type="Gene3D" id="3.40.50.800">
    <property type="entry name" value="Anticodon-binding domain"/>
    <property type="match status" value="1"/>
</dbReference>
<comment type="subunit">
    <text evidence="13">Homodimer.</text>
</comment>
<dbReference type="InterPro" id="IPR012947">
    <property type="entry name" value="tRNA_SAD"/>
</dbReference>
<dbReference type="SUPFAM" id="SSF55681">
    <property type="entry name" value="Class II aaRS and biotin synthetases"/>
    <property type="match status" value="1"/>
</dbReference>
<evidence type="ECO:0000256" key="13">
    <source>
        <dbReference type="HAMAP-Rule" id="MF_00184"/>
    </source>
</evidence>
<dbReference type="SUPFAM" id="SSF52954">
    <property type="entry name" value="Class II aaRS ABD-related"/>
    <property type="match status" value="1"/>
</dbReference>
<keyword evidence="3 13" id="KW-0820">tRNA-binding</keyword>
<dbReference type="Proteomes" id="UP001597343">
    <property type="component" value="Unassembled WGS sequence"/>
</dbReference>
<keyword evidence="9 13" id="KW-0694">RNA-binding</keyword>
<evidence type="ECO:0000256" key="7">
    <source>
        <dbReference type="ARBA" id="ARBA00022833"/>
    </source>
</evidence>
<evidence type="ECO:0000256" key="5">
    <source>
        <dbReference type="ARBA" id="ARBA00022723"/>
    </source>
</evidence>
<comment type="similarity">
    <text evidence="1 13">Belongs to the class-II aminoacyl-tRNA synthetase family.</text>
</comment>
<dbReference type="InterPro" id="IPR004095">
    <property type="entry name" value="TGS"/>
</dbReference>
<feature type="domain" description="TGS" evidence="15">
    <location>
        <begin position="1"/>
        <end position="63"/>
    </location>
</feature>
<comment type="caution">
    <text evidence="13">Lacks conserved residue(s) required for the propagation of feature annotation.</text>
</comment>
<keyword evidence="10 13" id="KW-0648">Protein biosynthesis</keyword>
<dbReference type="SMART" id="SM00863">
    <property type="entry name" value="tRNA_SAD"/>
    <property type="match status" value="1"/>
</dbReference>
<feature type="binding site" evidence="13">
    <location>
        <position position="386"/>
    </location>
    <ligand>
        <name>Zn(2+)</name>
        <dbReference type="ChEBI" id="CHEBI:29105"/>
        <note>catalytic</note>
    </ligand>
</feature>
<evidence type="ECO:0000256" key="3">
    <source>
        <dbReference type="ARBA" id="ARBA00022555"/>
    </source>
</evidence>
<dbReference type="InterPro" id="IPR036621">
    <property type="entry name" value="Anticodon-bd_dom_sf"/>
</dbReference>
<dbReference type="InterPro" id="IPR004154">
    <property type="entry name" value="Anticodon-bd"/>
</dbReference>
<dbReference type="PRINTS" id="PR01047">
    <property type="entry name" value="TRNASYNTHTHR"/>
</dbReference>
<dbReference type="SUPFAM" id="SSF81271">
    <property type="entry name" value="TGS-like"/>
    <property type="match status" value="1"/>
</dbReference>
<keyword evidence="11 13" id="KW-0030">Aminoacyl-tRNA synthetase</keyword>
<evidence type="ECO:0000256" key="1">
    <source>
        <dbReference type="ARBA" id="ARBA00008226"/>
    </source>
</evidence>
<feature type="binding site" evidence="13">
    <location>
        <position position="511"/>
    </location>
    <ligand>
        <name>Zn(2+)</name>
        <dbReference type="ChEBI" id="CHEBI:29105"/>
        <note>catalytic</note>
    </ligand>
</feature>